<evidence type="ECO:0000256" key="1">
    <source>
        <dbReference type="ARBA" id="ARBA00012528"/>
    </source>
</evidence>
<evidence type="ECO:0000259" key="4">
    <source>
        <dbReference type="SMART" id="SM00267"/>
    </source>
</evidence>
<dbReference type="Pfam" id="PF00990">
    <property type="entry name" value="GGDEF"/>
    <property type="match status" value="1"/>
</dbReference>
<evidence type="ECO:0000256" key="3">
    <source>
        <dbReference type="SAM" id="Coils"/>
    </source>
</evidence>
<dbReference type="EC" id="2.7.7.65" evidence="1"/>
<sequence length="503" mass="54766">MDKVKALEQLSIRLSHMADGVDEEVDALLVQIRKLLKGGGDAGKIESLSGRLARTMLANTGVNTDKAKTIEGGYDLSGLRKLIKTMPVRGDEQERMGKLVQQVASGTTAMARQKALVDLLGASAEALREVATRDKSDSGVLGWLGKKSGAEGEDDRYVALFVQLLQRLVEHIDVLNGNAIRSHAIKESLEQAVHPAQAQKLLAEVTDEIETIDARIRAERNQTTDFLGDLRSRLDGFEEVLNLLSDDGDSSLKRSEELQSGVGKDTQNLGEAVKTDDINQIRSVIAAGLSTLTKRVAEHVVAEREQHETAKARVAELNDRLAHLEDEADILRSEIRNKNDLALKDALTGVYNRAGYDERTKELFARWQRAGAALSIVFVDCNKFKEINDTYGHTAGDLVLVKVSDVLQARARASDIVCRYGGDEFVILLPDTHVQGAEVFARSACDEVLNAGFNDNGKPLDVSISCGVTELVTGDTLESAVGRADEAMYQAKKMDGMKVCVVS</sequence>
<evidence type="ECO:0000256" key="2">
    <source>
        <dbReference type="ARBA" id="ARBA00034247"/>
    </source>
</evidence>
<proteinExistence type="predicted"/>
<evidence type="ECO:0000313" key="6">
    <source>
        <dbReference type="Proteomes" id="UP001626549"/>
    </source>
</evidence>
<dbReference type="Gene3D" id="3.30.70.270">
    <property type="match status" value="1"/>
</dbReference>
<gene>
    <name evidence="5" type="ORF">R0137_15395</name>
</gene>
<feature type="domain" description="GGDEF" evidence="4">
    <location>
        <begin position="331"/>
        <end position="502"/>
    </location>
</feature>
<feature type="coiled-coil region" evidence="3">
    <location>
        <begin position="300"/>
        <end position="341"/>
    </location>
</feature>
<dbReference type="PANTHER" id="PTHR45138">
    <property type="entry name" value="REGULATORY COMPONENTS OF SENSORY TRANSDUCTION SYSTEM"/>
    <property type="match status" value="1"/>
</dbReference>
<dbReference type="NCBIfam" id="TIGR00254">
    <property type="entry name" value="GGDEF"/>
    <property type="match status" value="1"/>
</dbReference>
<keyword evidence="5" id="KW-0808">Transferase</keyword>
<dbReference type="Proteomes" id="UP001626549">
    <property type="component" value="Chromosome"/>
</dbReference>
<dbReference type="SMART" id="SM00267">
    <property type="entry name" value="GGDEF"/>
    <property type="match status" value="1"/>
</dbReference>
<dbReference type="InterPro" id="IPR029787">
    <property type="entry name" value="Nucleotide_cyclase"/>
</dbReference>
<dbReference type="PANTHER" id="PTHR45138:SF9">
    <property type="entry name" value="DIGUANYLATE CYCLASE DGCM-RELATED"/>
    <property type="match status" value="1"/>
</dbReference>
<keyword evidence="3" id="KW-0175">Coiled coil</keyword>
<keyword evidence="6" id="KW-1185">Reference proteome</keyword>
<protein>
    <recommendedName>
        <fullName evidence="1">diguanylate cyclase</fullName>
        <ecNumber evidence="1">2.7.7.65</ecNumber>
    </recommendedName>
</protein>
<dbReference type="CDD" id="cd01949">
    <property type="entry name" value="GGDEF"/>
    <property type="match status" value="1"/>
</dbReference>
<dbReference type="InterPro" id="IPR000160">
    <property type="entry name" value="GGDEF_dom"/>
</dbReference>
<evidence type="ECO:0000313" key="5">
    <source>
        <dbReference type="EMBL" id="WOJ96616.1"/>
    </source>
</evidence>
<reference evidence="5 6" key="1">
    <citation type="submission" date="2023-10" db="EMBL/GenBank/DDBJ databases">
        <title>Two novel species belonging to the OM43/NOR5 clade.</title>
        <authorList>
            <person name="Park M."/>
        </authorList>
    </citation>
    <scope>NUCLEOTIDE SEQUENCE [LARGE SCALE GENOMIC DNA]</scope>
    <source>
        <strain evidence="5 6">IMCC45268</strain>
    </source>
</reference>
<dbReference type="GO" id="GO:0052621">
    <property type="term" value="F:diguanylate cyclase activity"/>
    <property type="evidence" value="ECO:0007669"/>
    <property type="project" value="UniProtKB-EC"/>
</dbReference>
<comment type="catalytic activity">
    <reaction evidence="2">
        <text>2 GTP = 3',3'-c-di-GMP + 2 diphosphate</text>
        <dbReference type="Rhea" id="RHEA:24898"/>
        <dbReference type="ChEBI" id="CHEBI:33019"/>
        <dbReference type="ChEBI" id="CHEBI:37565"/>
        <dbReference type="ChEBI" id="CHEBI:58805"/>
        <dbReference type="EC" id="2.7.7.65"/>
    </reaction>
</comment>
<keyword evidence="5" id="KW-0548">Nucleotidyltransferase</keyword>
<dbReference type="InterPro" id="IPR043128">
    <property type="entry name" value="Rev_trsase/Diguanyl_cyclase"/>
</dbReference>
<accession>A0ABZ0IF14</accession>
<dbReference type="EMBL" id="CP136865">
    <property type="protein sequence ID" value="WOJ96616.1"/>
    <property type="molecule type" value="Genomic_DNA"/>
</dbReference>
<dbReference type="InterPro" id="IPR050469">
    <property type="entry name" value="Diguanylate_Cyclase"/>
</dbReference>
<dbReference type="RefSeq" id="WP_407327293.1">
    <property type="nucleotide sequence ID" value="NZ_CP136865.1"/>
</dbReference>
<organism evidence="5 6">
    <name type="scientific">Congregibacter brevis</name>
    <dbReference type="NCBI Taxonomy" id="3081201"/>
    <lineage>
        <taxon>Bacteria</taxon>
        <taxon>Pseudomonadati</taxon>
        <taxon>Pseudomonadota</taxon>
        <taxon>Gammaproteobacteria</taxon>
        <taxon>Cellvibrionales</taxon>
        <taxon>Halieaceae</taxon>
        <taxon>Congregibacter</taxon>
    </lineage>
</organism>
<name>A0ABZ0IF14_9GAMM</name>
<dbReference type="SUPFAM" id="SSF55073">
    <property type="entry name" value="Nucleotide cyclase"/>
    <property type="match status" value="1"/>
</dbReference>